<keyword evidence="2" id="KW-1185">Reference proteome</keyword>
<accession>A0AAD4V504</accession>
<gene>
    <name evidence="1" type="ORF">L3X38_037621</name>
</gene>
<evidence type="ECO:0000313" key="1">
    <source>
        <dbReference type="EMBL" id="KAI5317914.1"/>
    </source>
</evidence>
<organism evidence="1 2">
    <name type="scientific">Prunus dulcis</name>
    <name type="common">Almond</name>
    <name type="synonym">Amygdalus dulcis</name>
    <dbReference type="NCBI Taxonomy" id="3755"/>
    <lineage>
        <taxon>Eukaryota</taxon>
        <taxon>Viridiplantae</taxon>
        <taxon>Streptophyta</taxon>
        <taxon>Embryophyta</taxon>
        <taxon>Tracheophyta</taxon>
        <taxon>Spermatophyta</taxon>
        <taxon>Magnoliopsida</taxon>
        <taxon>eudicotyledons</taxon>
        <taxon>Gunneridae</taxon>
        <taxon>Pentapetalae</taxon>
        <taxon>rosids</taxon>
        <taxon>fabids</taxon>
        <taxon>Rosales</taxon>
        <taxon>Rosaceae</taxon>
        <taxon>Amygdaloideae</taxon>
        <taxon>Amygdaleae</taxon>
        <taxon>Prunus</taxon>
    </lineage>
</organism>
<comment type="caution">
    <text evidence="1">The sequence shown here is derived from an EMBL/GenBank/DDBJ whole genome shotgun (WGS) entry which is preliminary data.</text>
</comment>
<dbReference type="Proteomes" id="UP001054821">
    <property type="component" value="Chromosome 7"/>
</dbReference>
<dbReference type="EMBL" id="JAJFAZ020000007">
    <property type="protein sequence ID" value="KAI5317914.1"/>
    <property type="molecule type" value="Genomic_DNA"/>
</dbReference>
<proteinExistence type="predicted"/>
<sequence length="125" mass="14237">MFLCSNICSRFNELEVGAFEMTYLVPDHPPCVLETDLDVRVMYLSLMNEKKYTVTIAIKEFLFPEKQNRFDDVFCGDDHSRLLVDVECSGIECFSCSLILFTIGLMKGMCLRTQILNDIIGFGGI</sequence>
<name>A0AAD4V504_PRUDU</name>
<reference evidence="1 2" key="1">
    <citation type="journal article" date="2022" name="G3 (Bethesda)">
        <title>Whole-genome sequence and methylome profiling of the almond [Prunus dulcis (Mill.) D.A. Webb] cultivar 'Nonpareil'.</title>
        <authorList>
            <person name="D'Amico-Willman K.M."/>
            <person name="Ouma W.Z."/>
            <person name="Meulia T."/>
            <person name="Sideli G.M."/>
            <person name="Gradziel T.M."/>
            <person name="Fresnedo-Ramirez J."/>
        </authorList>
    </citation>
    <scope>NUCLEOTIDE SEQUENCE [LARGE SCALE GENOMIC DNA]</scope>
    <source>
        <strain evidence="1">Clone GOH B32 T37-40</strain>
    </source>
</reference>
<dbReference type="AlphaFoldDB" id="A0AAD4V504"/>
<evidence type="ECO:0000313" key="2">
    <source>
        <dbReference type="Proteomes" id="UP001054821"/>
    </source>
</evidence>
<protein>
    <submittedName>
        <fullName evidence="1">Uncharacterized protein</fullName>
    </submittedName>
</protein>